<dbReference type="InterPro" id="IPR050536">
    <property type="entry name" value="DtxR_MntR_Metal-Reg"/>
</dbReference>
<keyword evidence="6" id="KW-0678">Repressor</keyword>
<evidence type="ECO:0000256" key="12">
    <source>
        <dbReference type="ARBA" id="ARBA00023211"/>
    </source>
</evidence>
<dbReference type="GO" id="GO:0046983">
    <property type="term" value="F:protein dimerization activity"/>
    <property type="evidence" value="ECO:0007669"/>
    <property type="project" value="InterPro"/>
</dbReference>
<sequence>MHVSDLPEKTQDYLKKIYDFQEWGNAGITLSQLAETMGQRASTTSEAVKRLDAKGLVEHRPYADIQLTPQGLHLAIAMVRRHRLIETYLCQELGYPLGDVHEEAEILEHAVSDEFIRRIEEKMGFPSRDPHGDPIPDASGKFTAPAVVSLSTVNAHESCVVDRVSDRDGDLLRYLEQRGILPGVEIEMLQRAFADLAEIKIISTGERVQLPEVSLKAVLVNKGGDSGA</sequence>
<proteinExistence type="inferred from homology"/>
<evidence type="ECO:0000256" key="11">
    <source>
        <dbReference type="ARBA" id="ARBA00023163"/>
    </source>
</evidence>
<accession>A0A0A2DJP2</accession>
<evidence type="ECO:0000256" key="8">
    <source>
        <dbReference type="ARBA" id="ARBA00023015"/>
    </source>
</evidence>
<dbReference type="EMBL" id="JRVJ01000021">
    <property type="protein sequence ID" value="KGM18134.1"/>
    <property type="molecule type" value="Genomic_DNA"/>
</dbReference>
<dbReference type="InterPro" id="IPR036390">
    <property type="entry name" value="WH_DNA-bd_sf"/>
</dbReference>
<dbReference type="InterPro" id="IPR036388">
    <property type="entry name" value="WH-like_DNA-bd_sf"/>
</dbReference>
<evidence type="ECO:0000256" key="1">
    <source>
        <dbReference type="ARBA" id="ARBA00004496"/>
    </source>
</evidence>
<evidence type="ECO:0000256" key="7">
    <source>
        <dbReference type="ARBA" id="ARBA00023004"/>
    </source>
</evidence>
<dbReference type="Pfam" id="PF01325">
    <property type="entry name" value="Fe_dep_repress"/>
    <property type="match status" value="1"/>
</dbReference>
<dbReference type="InterPro" id="IPR022689">
    <property type="entry name" value="Iron_dep_repressor"/>
</dbReference>
<evidence type="ECO:0000256" key="9">
    <source>
        <dbReference type="ARBA" id="ARBA00023125"/>
    </source>
</evidence>
<protein>
    <recommendedName>
        <fullName evidence="4">Diphtheria toxin repressor</fullName>
    </recommendedName>
    <alternativeName>
        <fullName evidence="14">Iron-dependent diphtheria tox regulatory element</fullName>
    </alternativeName>
    <alternativeName>
        <fullName evidence="13">Manganese transport regulator</fullName>
    </alternativeName>
    <alternativeName>
        <fullName evidence="15">Tox regulatory factor</fullName>
    </alternativeName>
</protein>
<keyword evidence="18" id="KW-1185">Reference proteome</keyword>
<keyword evidence="12" id="KW-0464">Manganese</keyword>
<dbReference type="Gene3D" id="1.10.10.10">
    <property type="entry name" value="Winged helix-like DNA-binding domain superfamily/Winged helix DNA-binding domain"/>
    <property type="match status" value="1"/>
</dbReference>
<evidence type="ECO:0000313" key="18">
    <source>
        <dbReference type="Proteomes" id="UP000030145"/>
    </source>
</evidence>
<dbReference type="SMART" id="SM00899">
    <property type="entry name" value="FeoA"/>
    <property type="match status" value="1"/>
</dbReference>
<dbReference type="SMART" id="SM00529">
    <property type="entry name" value="HTH_DTXR"/>
    <property type="match status" value="1"/>
</dbReference>
<dbReference type="Gene3D" id="2.30.30.90">
    <property type="match status" value="1"/>
</dbReference>
<evidence type="ECO:0000313" key="17">
    <source>
        <dbReference type="EMBL" id="KGM18134.1"/>
    </source>
</evidence>
<keyword evidence="7" id="KW-0408">Iron</keyword>
<keyword evidence="8" id="KW-0805">Transcription regulation</keyword>
<dbReference type="GO" id="GO:0005737">
    <property type="term" value="C:cytoplasm"/>
    <property type="evidence" value="ECO:0007669"/>
    <property type="project" value="UniProtKB-SubCell"/>
</dbReference>
<keyword evidence="9" id="KW-0238">DNA-binding</keyword>
<dbReference type="InterPro" id="IPR038157">
    <property type="entry name" value="FeoA_core_dom"/>
</dbReference>
<evidence type="ECO:0000256" key="4">
    <source>
        <dbReference type="ARBA" id="ARBA00016140"/>
    </source>
</evidence>
<reference evidence="17 18" key="1">
    <citation type="submission" date="2014-10" db="EMBL/GenBank/DDBJ databases">
        <title>Whole Genome sequence of Corynebacterium auriscanis strain CIP 106629.</title>
        <authorList>
            <person name="Hassan S.S."/>
            <person name="Jamal S.B."/>
            <person name="Tiwari S."/>
            <person name="Oliveira L.D.C."/>
            <person name="Souza F."/>
            <person name="Mariano D.C."/>
            <person name="Almeida S."/>
            <person name="Dorella F."/>
            <person name="Pereira F."/>
            <person name="Carvalho A."/>
            <person name="Leal C.A."/>
            <person name="Soares S.D.C."/>
            <person name="Figueiredo H.C."/>
            <person name="Silva A."/>
            <person name="Azevedo V.A."/>
        </authorList>
    </citation>
    <scope>NUCLEOTIDE SEQUENCE [LARGE SCALE GENOMIC DNA]</scope>
    <source>
        <strain evidence="17 18">CIP 106629</strain>
    </source>
</reference>
<dbReference type="PROSITE" id="PS50944">
    <property type="entry name" value="HTH_DTXR"/>
    <property type="match status" value="1"/>
</dbReference>
<dbReference type="SUPFAM" id="SSF47979">
    <property type="entry name" value="Iron-dependent repressor protein, dimerization domain"/>
    <property type="match status" value="1"/>
</dbReference>
<keyword evidence="10" id="KW-0010">Activator</keyword>
<evidence type="ECO:0000256" key="10">
    <source>
        <dbReference type="ARBA" id="ARBA00023159"/>
    </source>
</evidence>
<comment type="subcellular location">
    <subcellularLocation>
        <location evidence="1">Cytoplasm</location>
    </subcellularLocation>
</comment>
<dbReference type="FunFam" id="1.10.60.10:FF:000004">
    <property type="entry name" value="DtxR family transcriptional regulator"/>
    <property type="match status" value="1"/>
</dbReference>
<dbReference type="Gene3D" id="1.10.60.10">
    <property type="entry name" value="Iron dependent repressor, metal binding and dimerisation domain"/>
    <property type="match status" value="1"/>
</dbReference>
<dbReference type="Pfam" id="PF04023">
    <property type="entry name" value="FeoA"/>
    <property type="match status" value="1"/>
</dbReference>
<dbReference type="SUPFAM" id="SSF50037">
    <property type="entry name" value="C-terminal domain of transcriptional repressors"/>
    <property type="match status" value="1"/>
</dbReference>
<comment type="similarity">
    <text evidence="2">Belongs to the DtxR/MntR family.</text>
</comment>
<name>A0A0A2DJP2_9CORY</name>
<evidence type="ECO:0000256" key="3">
    <source>
        <dbReference type="ARBA" id="ARBA00011738"/>
    </source>
</evidence>
<dbReference type="GO" id="GO:0045892">
    <property type="term" value="P:negative regulation of DNA-templated transcription"/>
    <property type="evidence" value="ECO:0007669"/>
    <property type="project" value="TreeGrafter"/>
</dbReference>
<dbReference type="InterPro" id="IPR007167">
    <property type="entry name" value="Fe-transptr_FeoA-like"/>
</dbReference>
<dbReference type="PANTHER" id="PTHR33238">
    <property type="entry name" value="IRON (METAL) DEPENDENT REPRESSOR, DTXR FAMILY"/>
    <property type="match status" value="1"/>
</dbReference>
<evidence type="ECO:0000256" key="6">
    <source>
        <dbReference type="ARBA" id="ARBA00022491"/>
    </source>
</evidence>
<comment type="subunit">
    <text evidence="3">Homodimer.</text>
</comment>
<gene>
    <name evidence="17" type="ORF">MA47_09555</name>
</gene>
<evidence type="ECO:0000256" key="5">
    <source>
        <dbReference type="ARBA" id="ARBA00022490"/>
    </source>
</evidence>
<evidence type="ECO:0000256" key="13">
    <source>
        <dbReference type="ARBA" id="ARBA00032593"/>
    </source>
</evidence>
<dbReference type="AlphaFoldDB" id="A0A0A2DJP2"/>
<dbReference type="GeneID" id="300553280"/>
<evidence type="ECO:0000259" key="16">
    <source>
        <dbReference type="PROSITE" id="PS50944"/>
    </source>
</evidence>
<dbReference type="InterPro" id="IPR022687">
    <property type="entry name" value="HTH_DTXR"/>
</dbReference>
<feature type="domain" description="HTH dtxR-type" evidence="16">
    <location>
        <begin position="6"/>
        <end position="68"/>
    </location>
</feature>
<evidence type="ECO:0000256" key="14">
    <source>
        <dbReference type="ARBA" id="ARBA00032618"/>
    </source>
</evidence>
<dbReference type="Proteomes" id="UP000030145">
    <property type="component" value="Unassembled WGS sequence"/>
</dbReference>
<dbReference type="SUPFAM" id="SSF46785">
    <property type="entry name" value="Winged helix' DNA-binding domain"/>
    <property type="match status" value="1"/>
</dbReference>
<keyword evidence="5" id="KW-0963">Cytoplasm</keyword>
<dbReference type="InterPro" id="IPR036421">
    <property type="entry name" value="Fe_dep_repressor_sf"/>
</dbReference>
<dbReference type="RefSeq" id="WP_035115695.1">
    <property type="nucleotide sequence ID" value="NZ_CP047046.1"/>
</dbReference>
<evidence type="ECO:0000256" key="15">
    <source>
        <dbReference type="ARBA" id="ARBA00033329"/>
    </source>
</evidence>
<dbReference type="PANTHER" id="PTHR33238:SF11">
    <property type="entry name" value="TRANSCRIPTIONAL REGULATOR MNTR"/>
    <property type="match status" value="1"/>
</dbReference>
<organism evidence="17 18">
    <name type="scientific">Corynebacterium auriscanis</name>
    <dbReference type="NCBI Taxonomy" id="99807"/>
    <lineage>
        <taxon>Bacteria</taxon>
        <taxon>Bacillati</taxon>
        <taxon>Actinomycetota</taxon>
        <taxon>Actinomycetes</taxon>
        <taxon>Mycobacteriales</taxon>
        <taxon>Corynebacteriaceae</taxon>
        <taxon>Corynebacterium</taxon>
    </lineage>
</organism>
<dbReference type="GO" id="GO:0003700">
    <property type="term" value="F:DNA-binding transcription factor activity"/>
    <property type="evidence" value="ECO:0007669"/>
    <property type="project" value="InterPro"/>
</dbReference>
<dbReference type="InterPro" id="IPR001367">
    <property type="entry name" value="Fe_dep_repressor"/>
</dbReference>
<evidence type="ECO:0000256" key="2">
    <source>
        <dbReference type="ARBA" id="ARBA00007871"/>
    </source>
</evidence>
<dbReference type="GO" id="GO:0046914">
    <property type="term" value="F:transition metal ion binding"/>
    <property type="evidence" value="ECO:0007669"/>
    <property type="project" value="InterPro"/>
</dbReference>
<dbReference type="GO" id="GO:0003677">
    <property type="term" value="F:DNA binding"/>
    <property type="evidence" value="ECO:0007669"/>
    <property type="project" value="UniProtKB-KW"/>
</dbReference>
<keyword evidence="11" id="KW-0804">Transcription</keyword>
<dbReference type="Pfam" id="PF02742">
    <property type="entry name" value="Fe_dep_repr_C"/>
    <property type="match status" value="1"/>
</dbReference>
<dbReference type="InterPro" id="IPR008988">
    <property type="entry name" value="Transcriptional_repressor_C"/>
</dbReference>
<comment type="caution">
    <text evidence="17">The sequence shown here is derived from an EMBL/GenBank/DDBJ whole genome shotgun (WGS) entry which is preliminary data.</text>
</comment>